<accession>A0A0A9HNT9</accession>
<evidence type="ECO:0000313" key="1">
    <source>
        <dbReference type="EMBL" id="JAE34543.1"/>
    </source>
</evidence>
<proteinExistence type="predicted"/>
<dbReference type="AlphaFoldDB" id="A0A0A9HNT9"/>
<dbReference type="EMBL" id="GBRH01163353">
    <property type="protein sequence ID" value="JAE34543.1"/>
    <property type="molecule type" value="Transcribed_RNA"/>
</dbReference>
<protein>
    <submittedName>
        <fullName evidence="1">Uncharacterized protein</fullName>
    </submittedName>
</protein>
<reference evidence="1" key="2">
    <citation type="journal article" date="2015" name="Data Brief">
        <title>Shoot transcriptome of the giant reed, Arundo donax.</title>
        <authorList>
            <person name="Barrero R.A."/>
            <person name="Guerrero F.D."/>
            <person name="Moolhuijzen P."/>
            <person name="Goolsby J.A."/>
            <person name="Tidwell J."/>
            <person name="Bellgard S.E."/>
            <person name="Bellgard M.I."/>
        </authorList>
    </citation>
    <scope>NUCLEOTIDE SEQUENCE</scope>
    <source>
        <tissue evidence="1">Shoot tissue taken approximately 20 cm above the soil surface</tissue>
    </source>
</reference>
<sequence>MCLSVVSVSGRASLLQYFLDMDTGVGNPTRIMCLFWQQKSSTRNNAWNMDMGVGIS</sequence>
<organism evidence="1">
    <name type="scientific">Arundo donax</name>
    <name type="common">Giant reed</name>
    <name type="synonym">Donax arundinaceus</name>
    <dbReference type="NCBI Taxonomy" id="35708"/>
    <lineage>
        <taxon>Eukaryota</taxon>
        <taxon>Viridiplantae</taxon>
        <taxon>Streptophyta</taxon>
        <taxon>Embryophyta</taxon>
        <taxon>Tracheophyta</taxon>
        <taxon>Spermatophyta</taxon>
        <taxon>Magnoliopsida</taxon>
        <taxon>Liliopsida</taxon>
        <taxon>Poales</taxon>
        <taxon>Poaceae</taxon>
        <taxon>PACMAD clade</taxon>
        <taxon>Arundinoideae</taxon>
        <taxon>Arundineae</taxon>
        <taxon>Arundo</taxon>
    </lineage>
</organism>
<reference evidence="1" key="1">
    <citation type="submission" date="2014-09" db="EMBL/GenBank/DDBJ databases">
        <authorList>
            <person name="Magalhaes I.L.F."/>
            <person name="Oliveira U."/>
            <person name="Santos F.R."/>
            <person name="Vidigal T.H.D.A."/>
            <person name="Brescovit A.D."/>
            <person name="Santos A.J."/>
        </authorList>
    </citation>
    <scope>NUCLEOTIDE SEQUENCE</scope>
    <source>
        <tissue evidence="1">Shoot tissue taken approximately 20 cm above the soil surface</tissue>
    </source>
</reference>
<name>A0A0A9HNT9_ARUDO</name>